<dbReference type="EMBL" id="BQKI01000074">
    <property type="protein sequence ID" value="GJN19883.1"/>
    <property type="molecule type" value="Genomic_DNA"/>
</dbReference>
<evidence type="ECO:0000256" key="5">
    <source>
        <dbReference type="ARBA" id="ARBA00023136"/>
    </source>
</evidence>
<keyword evidence="5" id="KW-0472">Membrane</keyword>
<dbReference type="PANTHER" id="PTHR24298">
    <property type="entry name" value="FLAVONOID 3'-MONOOXYGENASE-RELATED"/>
    <property type="match status" value="1"/>
</dbReference>
<evidence type="ECO:0000313" key="6">
    <source>
        <dbReference type="EMBL" id="GJN19883.1"/>
    </source>
</evidence>
<comment type="caution">
    <text evidence="6">The sequence shown here is derived from an EMBL/GenBank/DDBJ whole genome shotgun (WGS) entry which is preliminary data.</text>
</comment>
<keyword evidence="3" id="KW-0479">Metal-binding</keyword>
<dbReference type="PRINTS" id="PR00463">
    <property type="entry name" value="EP450I"/>
</dbReference>
<dbReference type="InterPro" id="IPR051103">
    <property type="entry name" value="Plant_metabolite_P450s"/>
</dbReference>
<sequence>MDIGGYLVPKGATVNFMVAEMGRDEEEWYRPMEFVPERFMPGGDGVGVDMTGTKGIRMMPFGVGRRINVVYQTNYGGHSIPLSLIYRKPIDVLITPRAALCWVRIRTSAAFVWLRQSGNINK</sequence>
<dbReference type="PANTHER" id="PTHR24298:SF911">
    <property type="entry name" value="OS10G0515400 PROTEIN"/>
    <property type="match status" value="1"/>
</dbReference>
<protein>
    <submittedName>
        <fullName evidence="6">Uncharacterized protein</fullName>
    </submittedName>
</protein>
<dbReference type="InterPro" id="IPR002401">
    <property type="entry name" value="Cyt_P450_E_grp-I"/>
</dbReference>
<reference evidence="6" key="1">
    <citation type="journal article" date="2018" name="DNA Res.">
        <title>Multiple hybrid de novo genome assembly of finger millet, an orphan allotetraploid crop.</title>
        <authorList>
            <person name="Hatakeyama M."/>
            <person name="Aluri S."/>
            <person name="Balachadran M.T."/>
            <person name="Sivarajan S.R."/>
            <person name="Patrignani A."/>
            <person name="Gruter S."/>
            <person name="Poveda L."/>
            <person name="Shimizu-Inatsugi R."/>
            <person name="Baeten J."/>
            <person name="Francoijs K.J."/>
            <person name="Nataraja K.N."/>
            <person name="Reddy Y.A.N."/>
            <person name="Phadnis S."/>
            <person name="Ravikumar R.L."/>
            <person name="Schlapbach R."/>
            <person name="Sreeman S.M."/>
            <person name="Shimizu K.K."/>
        </authorList>
    </citation>
    <scope>NUCLEOTIDE SEQUENCE</scope>
</reference>
<evidence type="ECO:0000256" key="2">
    <source>
        <dbReference type="ARBA" id="ARBA00022692"/>
    </source>
</evidence>
<dbReference type="AlphaFoldDB" id="A0AAV5EC00"/>
<evidence type="ECO:0000256" key="3">
    <source>
        <dbReference type="ARBA" id="ARBA00022723"/>
    </source>
</evidence>
<dbReference type="InterPro" id="IPR036396">
    <property type="entry name" value="Cyt_P450_sf"/>
</dbReference>
<evidence type="ECO:0000256" key="4">
    <source>
        <dbReference type="ARBA" id="ARBA00022989"/>
    </source>
</evidence>
<dbReference type="GO" id="GO:0005506">
    <property type="term" value="F:iron ion binding"/>
    <property type="evidence" value="ECO:0007669"/>
    <property type="project" value="InterPro"/>
</dbReference>
<dbReference type="Proteomes" id="UP001054889">
    <property type="component" value="Unassembled WGS sequence"/>
</dbReference>
<comment type="subcellular location">
    <subcellularLocation>
        <location evidence="1">Membrane</location>
        <topology evidence="1">Single-pass membrane protein</topology>
    </subcellularLocation>
</comment>
<dbReference type="GO" id="GO:0016709">
    <property type="term" value="F:oxidoreductase activity, acting on paired donors, with incorporation or reduction of molecular oxygen, NAD(P)H as one donor, and incorporation of one atom of oxygen"/>
    <property type="evidence" value="ECO:0007669"/>
    <property type="project" value="TreeGrafter"/>
</dbReference>
<dbReference type="Gene3D" id="1.10.630.10">
    <property type="entry name" value="Cytochrome P450"/>
    <property type="match status" value="1"/>
</dbReference>
<organism evidence="6 7">
    <name type="scientific">Eleusine coracana subsp. coracana</name>
    <dbReference type="NCBI Taxonomy" id="191504"/>
    <lineage>
        <taxon>Eukaryota</taxon>
        <taxon>Viridiplantae</taxon>
        <taxon>Streptophyta</taxon>
        <taxon>Embryophyta</taxon>
        <taxon>Tracheophyta</taxon>
        <taxon>Spermatophyta</taxon>
        <taxon>Magnoliopsida</taxon>
        <taxon>Liliopsida</taxon>
        <taxon>Poales</taxon>
        <taxon>Poaceae</taxon>
        <taxon>PACMAD clade</taxon>
        <taxon>Chloridoideae</taxon>
        <taxon>Cynodonteae</taxon>
        <taxon>Eleusininae</taxon>
        <taxon>Eleusine</taxon>
    </lineage>
</organism>
<dbReference type="InterPro" id="IPR001128">
    <property type="entry name" value="Cyt_P450"/>
</dbReference>
<name>A0AAV5EC00_ELECO</name>
<dbReference type="Pfam" id="PF00067">
    <property type="entry name" value="p450"/>
    <property type="match status" value="1"/>
</dbReference>
<keyword evidence="7" id="KW-1185">Reference proteome</keyword>
<evidence type="ECO:0000256" key="1">
    <source>
        <dbReference type="ARBA" id="ARBA00004167"/>
    </source>
</evidence>
<proteinExistence type="predicted"/>
<dbReference type="GO" id="GO:0016020">
    <property type="term" value="C:membrane"/>
    <property type="evidence" value="ECO:0007669"/>
    <property type="project" value="UniProtKB-SubCell"/>
</dbReference>
<reference evidence="6" key="2">
    <citation type="submission" date="2021-12" db="EMBL/GenBank/DDBJ databases">
        <title>Resequencing data analysis of finger millet.</title>
        <authorList>
            <person name="Hatakeyama M."/>
            <person name="Aluri S."/>
            <person name="Balachadran M.T."/>
            <person name="Sivarajan S.R."/>
            <person name="Poveda L."/>
            <person name="Shimizu-Inatsugi R."/>
            <person name="Schlapbach R."/>
            <person name="Sreeman S.M."/>
            <person name="Shimizu K.K."/>
        </authorList>
    </citation>
    <scope>NUCLEOTIDE SEQUENCE</scope>
</reference>
<keyword evidence="4" id="KW-1133">Transmembrane helix</keyword>
<evidence type="ECO:0000313" key="7">
    <source>
        <dbReference type="Proteomes" id="UP001054889"/>
    </source>
</evidence>
<dbReference type="GO" id="GO:0020037">
    <property type="term" value="F:heme binding"/>
    <property type="evidence" value="ECO:0007669"/>
    <property type="project" value="InterPro"/>
</dbReference>
<accession>A0AAV5EC00</accession>
<dbReference type="SUPFAM" id="SSF48264">
    <property type="entry name" value="Cytochrome P450"/>
    <property type="match status" value="1"/>
</dbReference>
<keyword evidence="2" id="KW-0812">Transmembrane</keyword>
<gene>
    <name evidence="6" type="primary">gb07198</name>
    <name evidence="6" type="ORF">PR202_gb07198</name>
</gene>